<organism evidence="12 13">
    <name type="scientific">Ogataea philodendri</name>
    <dbReference type="NCBI Taxonomy" id="1378263"/>
    <lineage>
        <taxon>Eukaryota</taxon>
        <taxon>Fungi</taxon>
        <taxon>Dikarya</taxon>
        <taxon>Ascomycota</taxon>
        <taxon>Saccharomycotina</taxon>
        <taxon>Pichiomycetes</taxon>
        <taxon>Pichiales</taxon>
        <taxon>Pichiaceae</taxon>
        <taxon>Ogataea</taxon>
    </lineage>
</organism>
<evidence type="ECO:0000256" key="7">
    <source>
        <dbReference type="ARBA" id="ARBA00022927"/>
    </source>
</evidence>
<comment type="similarity">
    <text evidence="2">Belongs to the ERD2 family.</text>
</comment>
<accession>A0A9P8P522</accession>
<evidence type="ECO:0000256" key="11">
    <source>
        <dbReference type="SAM" id="Phobius"/>
    </source>
</evidence>
<dbReference type="GeneID" id="70236117"/>
<keyword evidence="7" id="KW-0653">Protein transport</keyword>
<dbReference type="InterPro" id="IPR000133">
    <property type="entry name" value="ER_ret_rcpt"/>
</dbReference>
<keyword evidence="5" id="KW-0256">Endoplasmic reticulum</keyword>
<evidence type="ECO:0000313" key="12">
    <source>
        <dbReference type="EMBL" id="KAH3665963.1"/>
    </source>
</evidence>
<keyword evidence="10" id="KW-0675">Receptor</keyword>
<feature type="transmembrane region" description="Helical" evidence="11">
    <location>
        <begin position="63"/>
        <end position="83"/>
    </location>
</feature>
<evidence type="ECO:0000256" key="2">
    <source>
        <dbReference type="ARBA" id="ARBA00010120"/>
    </source>
</evidence>
<dbReference type="RefSeq" id="XP_046061167.1">
    <property type="nucleotide sequence ID" value="XM_046205199.1"/>
</dbReference>
<dbReference type="AlphaFoldDB" id="A0A9P8P522"/>
<dbReference type="GO" id="GO:0016192">
    <property type="term" value="P:vesicle-mediated transport"/>
    <property type="evidence" value="ECO:0007669"/>
    <property type="project" value="UniProtKB-KW"/>
</dbReference>
<reference evidence="12" key="1">
    <citation type="journal article" date="2021" name="Open Biol.">
        <title>Shared evolutionary footprints suggest mitochondrial oxidative damage underlies multiple complex I losses in fungi.</title>
        <authorList>
            <person name="Schikora-Tamarit M.A."/>
            <person name="Marcet-Houben M."/>
            <person name="Nosek J."/>
            <person name="Gabaldon T."/>
        </authorList>
    </citation>
    <scope>NUCLEOTIDE SEQUENCE</scope>
    <source>
        <strain evidence="12">CBS6075</strain>
    </source>
</reference>
<dbReference type="GO" id="GO:0006621">
    <property type="term" value="P:protein retention in ER lumen"/>
    <property type="evidence" value="ECO:0007669"/>
    <property type="project" value="InterPro"/>
</dbReference>
<evidence type="ECO:0008006" key="14">
    <source>
        <dbReference type="Google" id="ProtNLM"/>
    </source>
</evidence>
<dbReference type="OrthoDB" id="7694678at2759"/>
<keyword evidence="13" id="KW-1185">Reference proteome</keyword>
<feature type="transmembrane region" description="Helical" evidence="11">
    <location>
        <begin position="6"/>
        <end position="26"/>
    </location>
</feature>
<keyword evidence="4 11" id="KW-0812">Transmembrane</keyword>
<evidence type="ECO:0000256" key="9">
    <source>
        <dbReference type="ARBA" id="ARBA00023136"/>
    </source>
</evidence>
<keyword evidence="8 11" id="KW-1133">Transmembrane helix</keyword>
<sequence>MLNIFRIAGDLSHLVSIFILINTINVKKSAQGISLKTNILYAVVFVTRYVDLLYSYTSLYNTLMKIFFISSSIYTIVMLKKYSKNIQQYNDDFKIEYLIAPSFVLGLIFNHGFKFSEILWSFSLWLESVSILPQLFMLQKSGESQLLTTHYIFALGLYRALYIPNWIYRYFAEGRFDKLAITTGIIQTLVYSDFFYVYYQKVIKNIGFSLPQ</sequence>
<evidence type="ECO:0000313" key="13">
    <source>
        <dbReference type="Proteomes" id="UP000769157"/>
    </source>
</evidence>
<keyword evidence="6" id="KW-0931">ER-Golgi transport</keyword>
<dbReference type="PANTHER" id="PTHR10585">
    <property type="entry name" value="ER LUMEN PROTEIN RETAINING RECEPTOR"/>
    <property type="match status" value="1"/>
</dbReference>
<dbReference type="GO" id="GO:0046923">
    <property type="term" value="F:ER retention sequence binding"/>
    <property type="evidence" value="ECO:0007669"/>
    <property type="project" value="InterPro"/>
</dbReference>
<proteinExistence type="inferred from homology"/>
<evidence type="ECO:0000256" key="6">
    <source>
        <dbReference type="ARBA" id="ARBA00022892"/>
    </source>
</evidence>
<evidence type="ECO:0000256" key="10">
    <source>
        <dbReference type="ARBA" id="ARBA00023170"/>
    </source>
</evidence>
<dbReference type="EMBL" id="JAEUBE010000295">
    <property type="protein sequence ID" value="KAH3665963.1"/>
    <property type="molecule type" value="Genomic_DNA"/>
</dbReference>
<name>A0A9P8P522_9ASCO</name>
<dbReference type="PRINTS" id="PR00660">
    <property type="entry name" value="ERLUMENR"/>
</dbReference>
<protein>
    <recommendedName>
        <fullName evidence="14">ER lumen protein-retaining receptor</fullName>
    </recommendedName>
</protein>
<feature type="transmembrane region" description="Helical" evidence="11">
    <location>
        <begin position="95"/>
        <end position="113"/>
    </location>
</feature>
<dbReference type="GO" id="GO:0015031">
    <property type="term" value="P:protein transport"/>
    <property type="evidence" value="ECO:0007669"/>
    <property type="project" value="UniProtKB-KW"/>
</dbReference>
<evidence type="ECO:0000256" key="3">
    <source>
        <dbReference type="ARBA" id="ARBA00022448"/>
    </source>
</evidence>
<gene>
    <name evidence="12" type="ORF">OGAPHI_004152</name>
</gene>
<reference evidence="12" key="2">
    <citation type="submission" date="2021-01" db="EMBL/GenBank/DDBJ databases">
        <authorList>
            <person name="Schikora-Tamarit M.A."/>
        </authorList>
    </citation>
    <scope>NUCLEOTIDE SEQUENCE</scope>
    <source>
        <strain evidence="12">CBS6075</strain>
    </source>
</reference>
<keyword evidence="9 11" id="KW-0472">Membrane</keyword>
<evidence type="ECO:0000256" key="8">
    <source>
        <dbReference type="ARBA" id="ARBA00022989"/>
    </source>
</evidence>
<evidence type="ECO:0000256" key="1">
    <source>
        <dbReference type="ARBA" id="ARBA00004477"/>
    </source>
</evidence>
<evidence type="ECO:0000256" key="4">
    <source>
        <dbReference type="ARBA" id="ARBA00022692"/>
    </source>
</evidence>
<feature type="transmembrane region" description="Helical" evidence="11">
    <location>
        <begin position="38"/>
        <end position="57"/>
    </location>
</feature>
<evidence type="ECO:0000256" key="5">
    <source>
        <dbReference type="ARBA" id="ARBA00022824"/>
    </source>
</evidence>
<dbReference type="Proteomes" id="UP000769157">
    <property type="component" value="Unassembled WGS sequence"/>
</dbReference>
<dbReference type="GO" id="GO:0005789">
    <property type="term" value="C:endoplasmic reticulum membrane"/>
    <property type="evidence" value="ECO:0007669"/>
    <property type="project" value="UniProtKB-SubCell"/>
</dbReference>
<dbReference type="Pfam" id="PF00810">
    <property type="entry name" value="ER_lumen_recept"/>
    <property type="match status" value="1"/>
</dbReference>
<comment type="subcellular location">
    <subcellularLocation>
        <location evidence="1">Endoplasmic reticulum membrane</location>
        <topology evidence="1">Multi-pass membrane protein</topology>
    </subcellularLocation>
</comment>
<comment type="caution">
    <text evidence="12">The sequence shown here is derived from an EMBL/GenBank/DDBJ whole genome shotgun (WGS) entry which is preliminary data.</text>
</comment>
<feature type="transmembrane region" description="Helical" evidence="11">
    <location>
        <begin position="150"/>
        <end position="167"/>
    </location>
</feature>
<keyword evidence="3" id="KW-0813">Transport</keyword>